<sequence>GNTIYLSGPEEESRNGVALIVSPECEKAVLGYITVSDKIIHLRLRGNPNVLNIVQVYSPTAAADDREAEEFYGALEALLSGIPRREVTIILGDFNAKV</sequence>
<reference evidence="1" key="1">
    <citation type="journal article" date="2011" name="Proc. Natl. Acad. Sci. U.S.A.">
        <title>The genome of the fire ant Solenopsis invicta.</title>
        <authorList>
            <person name="Wurm Y."/>
            <person name="Wang J."/>
            <person name="Riba-Grognuz O."/>
            <person name="Corona M."/>
            <person name="Nygaard S."/>
            <person name="Hunt B.G."/>
            <person name="Ingram K.K."/>
            <person name="Falquet L."/>
            <person name="Nipitwattanaphon M."/>
            <person name="Gotzek D."/>
            <person name="Dijkstra M.B."/>
            <person name="Oettler J."/>
            <person name="Comtesse F."/>
            <person name="Shih C.J."/>
            <person name="Wu W.J."/>
            <person name="Yang C.C."/>
            <person name="Thomas J."/>
            <person name="Beaudoing E."/>
            <person name="Pradervand S."/>
            <person name="Flegel V."/>
            <person name="Cook E.D."/>
            <person name="Fabbretti R."/>
            <person name="Stockinger H."/>
            <person name="Long L."/>
            <person name="Farmerie W.G."/>
            <person name="Oakey J."/>
            <person name="Boomsma J.J."/>
            <person name="Pamilo P."/>
            <person name="Yi S.V."/>
            <person name="Heinze J."/>
            <person name="Goodisman M.A."/>
            <person name="Farinelli L."/>
            <person name="Harshman K."/>
            <person name="Hulo N."/>
            <person name="Cerutti L."/>
            <person name="Xenarios I."/>
            <person name="Shoemaker D."/>
            <person name="Keller L."/>
        </authorList>
    </citation>
    <scope>NUCLEOTIDE SEQUENCE [LARGE SCALE GENOMIC DNA]</scope>
</reference>
<dbReference type="Gene3D" id="3.60.10.10">
    <property type="entry name" value="Endonuclease/exonuclease/phosphatase"/>
    <property type="match status" value="1"/>
</dbReference>
<gene>
    <name evidence="1" type="ORF">SINV_00750</name>
</gene>
<feature type="non-terminal residue" evidence="1">
    <location>
        <position position="1"/>
    </location>
</feature>
<dbReference type="EMBL" id="GL768936">
    <property type="protein sequence ID" value="EFZ10944.1"/>
    <property type="molecule type" value="Genomic_DNA"/>
</dbReference>
<proteinExistence type="predicted"/>
<name>E9J8A9_SOLIN</name>
<dbReference type="AlphaFoldDB" id="E9J8A9"/>
<dbReference type="OrthoDB" id="7554032at2759"/>
<evidence type="ECO:0000313" key="1">
    <source>
        <dbReference type="EMBL" id="EFZ10944.1"/>
    </source>
</evidence>
<dbReference type="SUPFAM" id="SSF56219">
    <property type="entry name" value="DNase I-like"/>
    <property type="match status" value="1"/>
</dbReference>
<dbReference type="OMA" id="LYSCHEV"/>
<protein>
    <recommendedName>
        <fullName evidence="2">Endonuclease/exonuclease/phosphatase domain-containing protein</fullName>
    </recommendedName>
</protein>
<accession>E9J8A9</accession>
<dbReference type="InterPro" id="IPR036691">
    <property type="entry name" value="Endo/exonu/phosph_ase_sf"/>
</dbReference>
<dbReference type="HOGENOM" id="CLU_153439_0_0_1"/>
<evidence type="ECO:0008006" key="2">
    <source>
        <dbReference type="Google" id="ProtNLM"/>
    </source>
</evidence>
<organism>
    <name type="scientific">Solenopsis invicta</name>
    <name type="common">Red imported fire ant</name>
    <name type="synonym">Solenopsis wagneri</name>
    <dbReference type="NCBI Taxonomy" id="13686"/>
    <lineage>
        <taxon>Eukaryota</taxon>
        <taxon>Metazoa</taxon>
        <taxon>Ecdysozoa</taxon>
        <taxon>Arthropoda</taxon>
        <taxon>Hexapoda</taxon>
        <taxon>Insecta</taxon>
        <taxon>Pterygota</taxon>
        <taxon>Neoptera</taxon>
        <taxon>Endopterygota</taxon>
        <taxon>Hymenoptera</taxon>
        <taxon>Apocrita</taxon>
        <taxon>Aculeata</taxon>
        <taxon>Formicoidea</taxon>
        <taxon>Formicidae</taxon>
        <taxon>Myrmicinae</taxon>
        <taxon>Solenopsis</taxon>
    </lineage>
</organism>
<feature type="non-terminal residue" evidence="1">
    <location>
        <position position="98"/>
    </location>
</feature>